<sequence length="403" mass="44673">MKCLCEKDSAHSTPHHVFGCPSWGTSSESEVQQTSMSKSLSFKVEALPQKCHNSKALSFQFQEQESSSTQSSGSSQSGQIPFQHSSSTSSTFKRTEENSMGCLIGTSSIGTSNLTIHPPLVDHSQSLAHIAFHFADPCYNGLLSASYGQQYKAYGIVSSNSDQPLHGQLMEAAPVRIPLPSDMTEEPIYVNSKQYHAILRRRQCRAKLEAHNKLIKDRKPYLHESRHVHALKRARGAGGRFLNAKKLEESKQASPNHGQNVSTSYTCLNLNGNMSESKTHDLVENYRDGASASDVTYASNKNEMFQQQQELEFRLCSYPSSQTGRNMQEYTADKSVGANQRRLSVLINWRVRLVHTLREGNTCADFLAKIGARSPETYSRIAVPPVGMSLLLLADASGNFYSR</sequence>
<feature type="region of interest" description="Disordered" evidence="9">
    <location>
        <begin position="62"/>
        <end position="94"/>
    </location>
</feature>
<comment type="subunit">
    <text evidence="7">Heterotrimeric transcription factor composed of three components, NF-YA, NF-YB and NF-YC. NF-YB and NF-YC must interact and dimerize for NF-YA association and DNA binding.</text>
</comment>
<evidence type="ECO:0000313" key="10">
    <source>
        <dbReference type="EMBL" id="PNX97833.1"/>
    </source>
</evidence>
<dbReference type="PANTHER" id="PTHR12632">
    <property type="entry name" value="TRANSCRIPTION FACTOR NF-Y ALPHA-RELATED"/>
    <property type="match status" value="1"/>
</dbReference>
<keyword evidence="6 8" id="KW-0539">Nucleus</keyword>
<dbReference type="GO" id="GO:0016602">
    <property type="term" value="C:CCAAT-binding factor complex"/>
    <property type="evidence" value="ECO:0007669"/>
    <property type="project" value="InterPro"/>
</dbReference>
<proteinExistence type="inferred from homology"/>
<dbReference type="Gene3D" id="6.10.250.2430">
    <property type="match status" value="1"/>
</dbReference>
<dbReference type="ExpressionAtlas" id="A0A2K3N460">
    <property type="expression patterns" value="baseline"/>
</dbReference>
<accession>A0A2K3N460</accession>
<keyword evidence="5 8" id="KW-0804">Transcription</keyword>
<evidence type="ECO:0000256" key="2">
    <source>
        <dbReference type="ARBA" id="ARBA00023015"/>
    </source>
</evidence>
<keyword evidence="3 8" id="KW-0238">DNA-binding</keyword>
<comment type="caution">
    <text evidence="10">The sequence shown here is derived from an EMBL/GenBank/DDBJ whole genome shotgun (WGS) entry which is preliminary data.</text>
</comment>
<keyword evidence="4" id="KW-0010">Activator</keyword>
<protein>
    <recommendedName>
        <fullName evidence="8">Nuclear transcription factor Y subunit</fullName>
    </recommendedName>
</protein>
<feature type="compositionally biased region" description="Low complexity" evidence="9">
    <location>
        <begin position="62"/>
        <end position="79"/>
    </location>
</feature>
<gene>
    <name evidence="10" type="ORF">L195_g021067</name>
</gene>
<evidence type="ECO:0000313" key="11">
    <source>
        <dbReference type="Proteomes" id="UP000236291"/>
    </source>
</evidence>
<dbReference type="STRING" id="57577.A0A2K3N460"/>
<comment type="subcellular location">
    <subcellularLocation>
        <location evidence="1 8">Nucleus</location>
    </subcellularLocation>
</comment>
<dbReference type="InterPro" id="IPR018362">
    <property type="entry name" value="CCAAT-binding_factor_CS"/>
</dbReference>
<evidence type="ECO:0000256" key="6">
    <source>
        <dbReference type="ARBA" id="ARBA00023242"/>
    </source>
</evidence>
<dbReference type="Proteomes" id="UP000236291">
    <property type="component" value="Unassembled WGS sequence"/>
</dbReference>
<dbReference type="PRINTS" id="PR00616">
    <property type="entry name" value="CCAATSUBUNTB"/>
</dbReference>
<organism evidence="10 11">
    <name type="scientific">Trifolium pratense</name>
    <name type="common">Red clover</name>
    <dbReference type="NCBI Taxonomy" id="57577"/>
    <lineage>
        <taxon>Eukaryota</taxon>
        <taxon>Viridiplantae</taxon>
        <taxon>Streptophyta</taxon>
        <taxon>Embryophyta</taxon>
        <taxon>Tracheophyta</taxon>
        <taxon>Spermatophyta</taxon>
        <taxon>Magnoliopsida</taxon>
        <taxon>eudicotyledons</taxon>
        <taxon>Gunneridae</taxon>
        <taxon>Pentapetalae</taxon>
        <taxon>rosids</taxon>
        <taxon>fabids</taxon>
        <taxon>Fabales</taxon>
        <taxon>Fabaceae</taxon>
        <taxon>Papilionoideae</taxon>
        <taxon>50 kb inversion clade</taxon>
        <taxon>NPAAA clade</taxon>
        <taxon>Hologalegina</taxon>
        <taxon>IRL clade</taxon>
        <taxon>Trifolieae</taxon>
        <taxon>Trifolium</taxon>
    </lineage>
</organism>
<evidence type="ECO:0000256" key="4">
    <source>
        <dbReference type="ARBA" id="ARBA00023159"/>
    </source>
</evidence>
<dbReference type="PROSITE" id="PS00686">
    <property type="entry name" value="NFYA_HAP2_1"/>
    <property type="match status" value="1"/>
</dbReference>
<reference evidence="10 11" key="1">
    <citation type="journal article" date="2014" name="Am. J. Bot.">
        <title>Genome assembly and annotation for red clover (Trifolium pratense; Fabaceae).</title>
        <authorList>
            <person name="Istvanek J."/>
            <person name="Jaros M."/>
            <person name="Krenek A."/>
            <person name="Repkova J."/>
        </authorList>
    </citation>
    <scope>NUCLEOTIDE SEQUENCE [LARGE SCALE GENOMIC DNA]</scope>
    <source>
        <strain evidence="11">cv. Tatra</strain>
        <tissue evidence="10">Young leaves</tissue>
    </source>
</reference>
<evidence type="ECO:0000256" key="3">
    <source>
        <dbReference type="ARBA" id="ARBA00023125"/>
    </source>
</evidence>
<name>A0A2K3N460_TRIPR</name>
<dbReference type="AlphaFoldDB" id="A0A2K3N460"/>
<dbReference type="EMBL" id="ASHM01015997">
    <property type="protein sequence ID" value="PNX97833.1"/>
    <property type="molecule type" value="Genomic_DNA"/>
</dbReference>
<reference evidence="10 11" key="2">
    <citation type="journal article" date="2017" name="Front. Plant Sci.">
        <title>Gene Classification and Mining of Molecular Markers Useful in Red Clover (Trifolium pratense) Breeding.</title>
        <authorList>
            <person name="Istvanek J."/>
            <person name="Dluhosova J."/>
            <person name="Dluhos P."/>
            <person name="Patkova L."/>
            <person name="Nedelnik J."/>
            <person name="Repkova J."/>
        </authorList>
    </citation>
    <scope>NUCLEOTIDE SEQUENCE [LARGE SCALE GENOMIC DNA]</scope>
    <source>
        <strain evidence="11">cv. Tatra</strain>
        <tissue evidence="10">Young leaves</tissue>
    </source>
</reference>
<dbReference type="GO" id="GO:0003677">
    <property type="term" value="F:DNA binding"/>
    <property type="evidence" value="ECO:0007669"/>
    <property type="project" value="UniProtKB-KW"/>
</dbReference>
<dbReference type="GO" id="GO:0003700">
    <property type="term" value="F:DNA-binding transcription factor activity"/>
    <property type="evidence" value="ECO:0007669"/>
    <property type="project" value="UniProtKB-UniRule"/>
</dbReference>
<dbReference type="SMART" id="SM00521">
    <property type="entry name" value="CBF"/>
    <property type="match status" value="1"/>
</dbReference>
<evidence type="ECO:0000256" key="1">
    <source>
        <dbReference type="ARBA" id="ARBA00004123"/>
    </source>
</evidence>
<evidence type="ECO:0000256" key="7">
    <source>
        <dbReference type="ARBA" id="ARBA00025911"/>
    </source>
</evidence>
<keyword evidence="2 8" id="KW-0805">Transcription regulation</keyword>
<evidence type="ECO:0000256" key="5">
    <source>
        <dbReference type="ARBA" id="ARBA00023163"/>
    </source>
</evidence>
<evidence type="ECO:0000256" key="9">
    <source>
        <dbReference type="SAM" id="MobiDB-lite"/>
    </source>
</evidence>
<comment type="function">
    <text evidence="8">Component of the sequence-specific heterotrimeric transcription factor (NF-Y) which specifically recognizes a 5'-CCAAT-3' box motif found in the promoters of its target genes.</text>
</comment>
<dbReference type="PROSITE" id="PS51152">
    <property type="entry name" value="NFYA_HAP2_2"/>
    <property type="match status" value="1"/>
</dbReference>
<dbReference type="InterPro" id="IPR001289">
    <property type="entry name" value="NFYA"/>
</dbReference>
<dbReference type="Pfam" id="PF02045">
    <property type="entry name" value="CBFB_NFYA"/>
    <property type="match status" value="1"/>
</dbReference>
<feature type="compositionally biased region" description="Polar residues" evidence="9">
    <location>
        <begin position="80"/>
        <end position="92"/>
    </location>
</feature>
<comment type="similarity">
    <text evidence="8">Belongs to the NFYA/HAP2 subunit family.</text>
</comment>
<evidence type="ECO:0000256" key="8">
    <source>
        <dbReference type="RuleBase" id="RU367155"/>
    </source>
</evidence>